<organism evidence="1 2">
    <name type="scientific">Coleofasciculus chthonoplastes PCC 7420</name>
    <dbReference type="NCBI Taxonomy" id="118168"/>
    <lineage>
        <taxon>Bacteria</taxon>
        <taxon>Bacillati</taxon>
        <taxon>Cyanobacteriota</taxon>
        <taxon>Cyanophyceae</taxon>
        <taxon>Coleofasciculales</taxon>
        <taxon>Coleofasciculaceae</taxon>
        <taxon>Coleofasciculus</taxon>
    </lineage>
</organism>
<evidence type="ECO:0000313" key="2">
    <source>
        <dbReference type="Proteomes" id="UP000003835"/>
    </source>
</evidence>
<proteinExistence type="predicted"/>
<dbReference type="EMBL" id="DS989855">
    <property type="protein sequence ID" value="EDX74055.1"/>
    <property type="molecule type" value="Genomic_DNA"/>
</dbReference>
<dbReference type="Proteomes" id="UP000003835">
    <property type="component" value="Unassembled WGS sequence"/>
</dbReference>
<accession>B4VVZ0</accession>
<protein>
    <submittedName>
        <fullName evidence="1">Uncharacterized protein</fullName>
    </submittedName>
</protein>
<dbReference type="AlphaFoldDB" id="B4VVZ0"/>
<dbReference type="STRING" id="118168.MC7420_5935"/>
<keyword evidence="2" id="KW-1185">Reference proteome</keyword>
<evidence type="ECO:0000313" key="1">
    <source>
        <dbReference type="EMBL" id="EDX74055.1"/>
    </source>
</evidence>
<reference evidence="1 2" key="1">
    <citation type="submission" date="2008-07" db="EMBL/GenBank/DDBJ databases">
        <authorList>
            <person name="Tandeau de Marsac N."/>
            <person name="Ferriera S."/>
            <person name="Johnson J."/>
            <person name="Kravitz S."/>
            <person name="Beeson K."/>
            <person name="Sutton G."/>
            <person name="Rogers Y.-H."/>
            <person name="Friedman R."/>
            <person name="Frazier M."/>
            <person name="Venter J.C."/>
        </authorList>
    </citation>
    <scope>NUCLEOTIDE SEQUENCE [LARGE SCALE GENOMIC DNA]</scope>
    <source>
        <strain evidence="1 2">PCC 7420</strain>
    </source>
</reference>
<name>B4VVZ0_9CYAN</name>
<dbReference type="HOGENOM" id="CLU_3287893_0_0_3"/>
<gene>
    <name evidence="1" type="ORF">MC7420_5935</name>
</gene>
<sequence length="40" mass="4412">MGCGENIRETRLNNISPKLSRQTKFELTVECGESLTGNGK</sequence>